<dbReference type="EMBL" id="RKHO01000001">
    <property type="protein sequence ID" value="ROR90350.1"/>
    <property type="molecule type" value="Genomic_DNA"/>
</dbReference>
<dbReference type="Gene3D" id="1.10.30.50">
    <property type="match status" value="1"/>
</dbReference>
<dbReference type="InterPro" id="IPR003615">
    <property type="entry name" value="HNH_nuc"/>
</dbReference>
<evidence type="ECO:0000313" key="1">
    <source>
        <dbReference type="EMBL" id="ROR90350.1"/>
    </source>
</evidence>
<dbReference type="AlphaFoldDB" id="A0A3N2CS56"/>
<reference evidence="1 2" key="1">
    <citation type="submission" date="2018-11" db="EMBL/GenBank/DDBJ databases">
        <title>Sequencing the genomes of 1000 actinobacteria strains.</title>
        <authorList>
            <person name="Klenk H.-P."/>
        </authorList>
    </citation>
    <scope>NUCLEOTIDE SEQUENCE [LARGE SCALE GENOMIC DNA]</scope>
    <source>
        <strain evidence="1 2">DSM 12652</strain>
    </source>
</reference>
<evidence type="ECO:0000313" key="2">
    <source>
        <dbReference type="Proteomes" id="UP000281738"/>
    </source>
</evidence>
<keyword evidence="2" id="KW-1185">Reference proteome</keyword>
<organism evidence="1 2">
    <name type="scientific">Nocardioides aurantiacus</name>
    <dbReference type="NCBI Taxonomy" id="86796"/>
    <lineage>
        <taxon>Bacteria</taxon>
        <taxon>Bacillati</taxon>
        <taxon>Actinomycetota</taxon>
        <taxon>Actinomycetes</taxon>
        <taxon>Propionibacteriales</taxon>
        <taxon>Nocardioidaceae</taxon>
        <taxon>Nocardioides</taxon>
    </lineage>
</organism>
<dbReference type="Proteomes" id="UP000281738">
    <property type="component" value="Unassembled WGS sequence"/>
</dbReference>
<comment type="caution">
    <text evidence="1">The sequence shown here is derived from an EMBL/GenBank/DDBJ whole genome shotgun (WGS) entry which is preliminary data.</text>
</comment>
<protein>
    <recommendedName>
        <fullName evidence="3">HNH nuclease domain-containing protein</fullName>
    </recommendedName>
</protein>
<proteinExistence type="predicted"/>
<gene>
    <name evidence="1" type="ORF">EDD33_1189</name>
</gene>
<dbReference type="CDD" id="cd00085">
    <property type="entry name" value="HNHc"/>
    <property type="match status" value="1"/>
</dbReference>
<accession>A0A3N2CS56</accession>
<name>A0A3N2CS56_9ACTN</name>
<evidence type="ECO:0008006" key="3">
    <source>
        <dbReference type="Google" id="ProtNLM"/>
    </source>
</evidence>
<sequence length="464" mass="49736">MFASVGPTGYDEPMTAAPRSQKARLIDAAWEARADEHEAQLRQLRLALQWALLHPAPVDADGVVDHAGWGELRLVGDPAPITPLAGEGAPLVAPEAPVELAAALGVPALHAQQLIADALELAFRLPRLWTLLGKATLLTGPRVWQARLISRETHDLSLDAALHADRLICAVPDRIGLVDARRLAHEARLHADPDRAVAEEDDALAKRGVWLHRDGAAPATTEVVMTLDTPDAQLLDQSVTRIVADLEQLGDTDPLDVRRARAVGVLADPQHALDLMSGRPDAALSPGGTGSLDLVVHLTPADLTDQPGVASVEGLGAVSTGLLADWLARHRLAGGRVSVRAVVDLADTRTVDAHDPPPLLREQVLLRDAHCVFPGCRTDSRRCDLDHIQPYLDPAHGGPPAQTTAPNLAPLCRRHHHAKTHGGWTYERRGDGSRATYEWTSPTGHHSTVVPVTRAPLTANARRA</sequence>